<keyword evidence="2" id="KW-0238">DNA-binding</keyword>
<keyword evidence="3" id="KW-1185">Reference proteome</keyword>
<organism evidence="2 3">
    <name type="scientific">Brevundimonas bullata</name>
    <dbReference type="NCBI Taxonomy" id="13160"/>
    <lineage>
        <taxon>Bacteria</taxon>
        <taxon>Pseudomonadati</taxon>
        <taxon>Pseudomonadota</taxon>
        <taxon>Alphaproteobacteria</taxon>
        <taxon>Caulobacterales</taxon>
        <taxon>Caulobacteraceae</taxon>
        <taxon>Brevundimonas</taxon>
    </lineage>
</organism>
<feature type="domain" description="Chaperone DnaJ C-terminal" evidence="1">
    <location>
        <begin position="105"/>
        <end position="218"/>
    </location>
</feature>
<gene>
    <name evidence="2" type="ORF">HNP32_000947</name>
</gene>
<evidence type="ECO:0000313" key="2">
    <source>
        <dbReference type="EMBL" id="MBB4797223.1"/>
    </source>
</evidence>
<evidence type="ECO:0000313" key="3">
    <source>
        <dbReference type="Proteomes" id="UP000539957"/>
    </source>
</evidence>
<evidence type="ECO:0000259" key="1">
    <source>
        <dbReference type="Pfam" id="PF01556"/>
    </source>
</evidence>
<comment type="caution">
    <text evidence="2">The sequence shown here is derived from an EMBL/GenBank/DDBJ whole genome shotgun (WGS) entry which is preliminary data.</text>
</comment>
<dbReference type="GO" id="GO:0003677">
    <property type="term" value="F:DNA binding"/>
    <property type="evidence" value="ECO:0007669"/>
    <property type="project" value="UniProtKB-KW"/>
</dbReference>
<dbReference type="AlphaFoldDB" id="A0A7W7N2B9"/>
<name>A0A7W7N2B9_9CAUL</name>
<proteinExistence type="predicted"/>
<dbReference type="Pfam" id="PF01556">
    <property type="entry name" value="DnaJ_C"/>
    <property type="match status" value="1"/>
</dbReference>
<dbReference type="EMBL" id="JACHKY010000002">
    <property type="protein sequence ID" value="MBB4797223.1"/>
    <property type="molecule type" value="Genomic_DNA"/>
</dbReference>
<accession>A0A7W7N2B9</accession>
<reference evidence="2 3" key="1">
    <citation type="submission" date="2020-08" db="EMBL/GenBank/DDBJ databases">
        <title>Functional genomics of gut bacteria from endangered species of beetles.</title>
        <authorList>
            <person name="Carlos-Shanley C."/>
        </authorList>
    </citation>
    <scope>NUCLEOTIDE SEQUENCE [LARGE SCALE GENOMIC DNA]</scope>
    <source>
        <strain evidence="2 3">S00123</strain>
    </source>
</reference>
<protein>
    <submittedName>
        <fullName evidence="2">Curved DNA-binding protein</fullName>
    </submittedName>
</protein>
<dbReference type="InterPro" id="IPR002939">
    <property type="entry name" value="DnaJ_C"/>
</dbReference>
<sequence>MCADALTLENARSLLGLTGPVGAEGLTLAFRAAVKAARPDAPGGDAETFRRVIAAYRLLQAQTLALPAPASHAKPTHFTPPPAPAPLLVLTPMHAISGGCVRTIVGARTLLVHAPSGVRTGDKIRLKGGGPNGADALLPVLIRPADGLSVLGGDLFMTWAVPQRMMDDGGRIEIMTHAGLRSSWLVPDMVEPVRLRLKGLGLPARGNRPAGDLFVKLEASADLPSAAEDLLLRFTRVWTPERIAA</sequence>
<dbReference type="Proteomes" id="UP000539957">
    <property type="component" value="Unassembled WGS sequence"/>
</dbReference>
<dbReference type="RefSeq" id="WP_184267674.1">
    <property type="nucleotide sequence ID" value="NZ_JACHKY010000002.1"/>
</dbReference>